<dbReference type="SUPFAM" id="SSF82784">
    <property type="entry name" value="OsmC-like"/>
    <property type="match status" value="1"/>
</dbReference>
<dbReference type="EMBL" id="JADOEL010000006">
    <property type="protein sequence ID" value="MBF8178001.1"/>
    <property type="molecule type" value="Genomic_DNA"/>
</dbReference>
<dbReference type="InterPro" id="IPR036102">
    <property type="entry name" value="OsmC/Ohrsf"/>
</dbReference>
<reference evidence="1 2" key="1">
    <citation type="submission" date="2020-11" db="EMBL/GenBank/DDBJ databases">
        <title>WGS of Herminiimonas contaminans strain Marseille-Q4544 isolated from planarians Schmidtea mediterranea.</title>
        <authorList>
            <person name="Kangale L."/>
        </authorList>
    </citation>
    <scope>NUCLEOTIDE SEQUENCE [LARGE SCALE GENOMIC DNA]</scope>
    <source>
        <strain evidence="1 2">Marseille-Q4544</strain>
    </source>
</reference>
<organism evidence="1 2">
    <name type="scientific">Herminiimonas contaminans</name>
    <dbReference type="NCBI Taxonomy" id="1111140"/>
    <lineage>
        <taxon>Bacteria</taxon>
        <taxon>Pseudomonadati</taxon>
        <taxon>Pseudomonadota</taxon>
        <taxon>Betaproteobacteria</taxon>
        <taxon>Burkholderiales</taxon>
        <taxon>Oxalobacteraceae</taxon>
        <taxon>Herminiimonas</taxon>
    </lineage>
</organism>
<dbReference type="Pfam" id="PF02566">
    <property type="entry name" value="OsmC"/>
    <property type="match status" value="1"/>
</dbReference>
<dbReference type="Proteomes" id="UP000657372">
    <property type="component" value="Unassembled WGS sequence"/>
</dbReference>
<accession>A0ABS0ET72</accession>
<comment type="caution">
    <text evidence="1">The sequence shown here is derived from an EMBL/GenBank/DDBJ whole genome shotgun (WGS) entry which is preliminary data.</text>
</comment>
<dbReference type="InterPro" id="IPR003718">
    <property type="entry name" value="OsmC/Ohr_fam"/>
</dbReference>
<dbReference type="PANTHER" id="PTHR39624">
    <property type="entry name" value="PROTEIN INVOLVED IN RIMO-MEDIATED BETA-METHYLTHIOLATION OF RIBOSOMAL PROTEIN S12 YCAO"/>
    <property type="match status" value="1"/>
</dbReference>
<name>A0ABS0ET72_9BURK</name>
<gene>
    <name evidence="1" type="ORF">IXC47_09940</name>
</gene>
<sequence>MEIKVTKGAGKLQHIVAAGPHTLIADAPSAFGGDDAGFVPHDLLAAALGACTAVTLNMYAGRKEIPLEKVDVTVVAGEQDGAYVFNRTLHYHGNLSAEQKDSLNKIADKCPVHKALSGEIKIITQAN</sequence>
<dbReference type="InterPro" id="IPR015946">
    <property type="entry name" value="KH_dom-like_a/b"/>
</dbReference>
<evidence type="ECO:0000313" key="2">
    <source>
        <dbReference type="Proteomes" id="UP000657372"/>
    </source>
</evidence>
<dbReference type="PANTHER" id="PTHR39624:SF2">
    <property type="entry name" value="OSMC-LIKE PROTEIN"/>
    <property type="match status" value="1"/>
</dbReference>
<keyword evidence="2" id="KW-1185">Reference proteome</keyword>
<proteinExistence type="predicted"/>
<dbReference type="RefSeq" id="WP_175624585.1">
    <property type="nucleotide sequence ID" value="NZ_JADOEL010000006.1"/>
</dbReference>
<evidence type="ECO:0000313" key="1">
    <source>
        <dbReference type="EMBL" id="MBF8178001.1"/>
    </source>
</evidence>
<protein>
    <submittedName>
        <fullName evidence="1">OsmC family protein</fullName>
    </submittedName>
</protein>
<dbReference type="Gene3D" id="3.30.300.20">
    <property type="match status" value="1"/>
</dbReference>